<dbReference type="InterPro" id="IPR027417">
    <property type="entry name" value="P-loop_NTPase"/>
</dbReference>
<dbReference type="AlphaFoldDB" id="A0A0A6PAX9"/>
<dbReference type="InterPro" id="IPR051396">
    <property type="entry name" value="Bact_Antivir_Def_Nuclease"/>
</dbReference>
<accession>A0A0A6PAX9</accession>
<dbReference type="InterPro" id="IPR014555">
    <property type="entry name" value="RecF-like"/>
</dbReference>
<proteinExistence type="predicted"/>
<dbReference type="InterPro" id="IPR003959">
    <property type="entry name" value="ATPase_AAA_core"/>
</dbReference>
<organism evidence="2 3">
    <name type="scientific">Candidatus Thiomargarita nelsonii</name>
    <dbReference type="NCBI Taxonomy" id="1003181"/>
    <lineage>
        <taxon>Bacteria</taxon>
        <taxon>Pseudomonadati</taxon>
        <taxon>Pseudomonadota</taxon>
        <taxon>Gammaproteobacteria</taxon>
        <taxon>Thiotrichales</taxon>
        <taxon>Thiotrichaceae</taxon>
        <taxon>Thiomargarita</taxon>
    </lineage>
</organism>
<dbReference type="Pfam" id="PF13304">
    <property type="entry name" value="AAA_21"/>
    <property type="match status" value="1"/>
</dbReference>
<dbReference type="GO" id="GO:0005524">
    <property type="term" value="F:ATP binding"/>
    <property type="evidence" value="ECO:0007669"/>
    <property type="project" value="InterPro"/>
</dbReference>
<reference evidence="2 3" key="1">
    <citation type="journal article" date="2016" name="Front. Microbiol.">
        <title>Single-Cell (Meta-)Genomics of a Dimorphic Candidatus Thiomargarita nelsonii Reveals Genomic Plasticity.</title>
        <authorList>
            <person name="Flood B.E."/>
            <person name="Fliss P."/>
            <person name="Jones D.S."/>
            <person name="Dick G.J."/>
            <person name="Jain S."/>
            <person name="Kaster A.K."/>
            <person name="Winkel M."/>
            <person name="Mussmann M."/>
            <person name="Bailey J."/>
        </authorList>
    </citation>
    <scope>NUCLEOTIDE SEQUENCE [LARGE SCALE GENOMIC DNA]</scope>
    <source>
        <strain evidence="2">Hydrate Ridge</strain>
    </source>
</reference>
<dbReference type="SUPFAM" id="SSF52540">
    <property type="entry name" value="P-loop containing nucleoside triphosphate hydrolases"/>
    <property type="match status" value="1"/>
</dbReference>
<gene>
    <name evidence="2" type="ORF">PN36_17350</name>
</gene>
<name>A0A0A6PAX9_9GAMM</name>
<comment type="caution">
    <text evidence="2">The sequence shown here is derived from an EMBL/GenBank/DDBJ whole genome shotgun (WGS) entry which is preliminary data.</text>
</comment>
<evidence type="ECO:0000313" key="3">
    <source>
        <dbReference type="Proteomes" id="UP000030428"/>
    </source>
</evidence>
<dbReference type="PIRSF" id="PIRSF029347">
    <property type="entry name" value="RecF"/>
    <property type="match status" value="1"/>
</dbReference>
<protein>
    <recommendedName>
        <fullName evidence="1">ATPase AAA-type core domain-containing protein</fullName>
    </recommendedName>
</protein>
<dbReference type="GO" id="GO:0016887">
    <property type="term" value="F:ATP hydrolysis activity"/>
    <property type="evidence" value="ECO:0007669"/>
    <property type="project" value="InterPro"/>
</dbReference>
<evidence type="ECO:0000313" key="2">
    <source>
        <dbReference type="EMBL" id="KHD07910.1"/>
    </source>
</evidence>
<evidence type="ECO:0000259" key="1">
    <source>
        <dbReference type="Pfam" id="PF13304"/>
    </source>
</evidence>
<dbReference type="PANTHER" id="PTHR43581:SF2">
    <property type="entry name" value="EXCINUCLEASE ATPASE SUBUNIT"/>
    <property type="match status" value="1"/>
</dbReference>
<sequence length="373" mass="42364">MAIHIQVTNYKGIRVVDANPDGVCLIVGPNGVGKTTLLQSLELLRNTFLHGFGKALSYSGGAYGFLNFNLPSDTQTIFSIKIGGLLWELKPIINSGAIEHPISESLKKENSTLFAVEPGVSQFQYKSDKFAIRANETALKLMYDYQTFENDREFEAFVQPLAHYQDYYNYHLWRLRKEGSFDGTENELKYSGENAFSVLRNWQTSRPKRERYEFVIEVLREAFPHFFDELDFERAGQTVSIRLFQPNSDKAISVFSASNGFLVALLNLMAVCSVPDGGIVAIDEPENGLHPYAIRTIIEAIRDRAASHNLTVLLATHSPVVLNQFKEEPEKVYVMEQNEAEQLIRLDKHRDPDWLIHFSLGDLYGNAFARQEI</sequence>
<feature type="domain" description="ATPase AAA-type core" evidence="1">
    <location>
        <begin position="26"/>
        <end position="323"/>
    </location>
</feature>
<dbReference type="PANTHER" id="PTHR43581">
    <property type="entry name" value="ATP/GTP PHOSPHATASE"/>
    <property type="match status" value="1"/>
</dbReference>
<dbReference type="Gene3D" id="3.40.50.300">
    <property type="entry name" value="P-loop containing nucleotide triphosphate hydrolases"/>
    <property type="match status" value="1"/>
</dbReference>
<dbReference type="EMBL" id="JSZA02000066">
    <property type="protein sequence ID" value="KHD07910.1"/>
    <property type="molecule type" value="Genomic_DNA"/>
</dbReference>
<dbReference type="Proteomes" id="UP000030428">
    <property type="component" value="Unassembled WGS sequence"/>
</dbReference>
<keyword evidence="3" id="KW-1185">Reference proteome</keyword>